<feature type="signal peptide" evidence="1">
    <location>
        <begin position="1"/>
        <end position="18"/>
    </location>
</feature>
<gene>
    <name evidence="2" type="ORF">FBUS_08246</name>
</gene>
<organism evidence="2 3">
    <name type="scientific">Fasciolopsis buskii</name>
    <dbReference type="NCBI Taxonomy" id="27845"/>
    <lineage>
        <taxon>Eukaryota</taxon>
        <taxon>Metazoa</taxon>
        <taxon>Spiralia</taxon>
        <taxon>Lophotrochozoa</taxon>
        <taxon>Platyhelminthes</taxon>
        <taxon>Trematoda</taxon>
        <taxon>Digenea</taxon>
        <taxon>Plagiorchiida</taxon>
        <taxon>Echinostomata</taxon>
        <taxon>Echinostomatoidea</taxon>
        <taxon>Fasciolidae</taxon>
        <taxon>Fasciolopsis</taxon>
    </lineage>
</organism>
<evidence type="ECO:0000313" key="2">
    <source>
        <dbReference type="EMBL" id="KAA0185690.1"/>
    </source>
</evidence>
<reference evidence="2" key="1">
    <citation type="submission" date="2019-05" db="EMBL/GenBank/DDBJ databases">
        <title>Annotation for the trematode Fasciolopsis buski.</title>
        <authorList>
            <person name="Choi Y.-J."/>
        </authorList>
    </citation>
    <scope>NUCLEOTIDE SEQUENCE</scope>
    <source>
        <strain evidence="2">HT</strain>
        <tissue evidence="2">Whole worm</tissue>
    </source>
</reference>
<proteinExistence type="predicted"/>
<feature type="chain" id="PRO_5034506799" evidence="1">
    <location>
        <begin position="19"/>
        <end position="106"/>
    </location>
</feature>
<dbReference type="InterPro" id="IPR046350">
    <property type="entry name" value="Cystatin_sf"/>
</dbReference>
<comment type="caution">
    <text evidence="2">The sequence shown here is derived from an EMBL/GenBank/DDBJ whole genome shotgun (WGS) entry which is preliminary data.</text>
</comment>
<protein>
    <submittedName>
        <fullName evidence="2">Uncharacterized protein</fullName>
    </submittedName>
</protein>
<accession>A0A8E0RPA8</accession>
<keyword evidence="1" id="KW-0732">Signal</keyword>
<dbReference type="AlphaFoldDB" id="A0A8E0RPA8"/>
<dbReference type="SUPFAM" id="SSF54403">
    <property type="entry name" value="Cystatin/monellin"/>
    <property type="match status" value="1"/>
</dbReference>
<dbReference type="Proteomes" id="UP000728185">
    <property type="component" value="Unassembled WGS sequence"/>
</dbReference>
<name>A0A8E0RPA8_9TREM</name>
<dbReference type="OrthoDB" id="10522795at2759"/>
<keyword evidence="3" id="KW-1185">Reference proteome</keyword>
<dbReference type="EMBL" id="LUCM01010296">
    <property type="protein sequence ID" value="KAA0185690.1"/>
    <property type="molecule type" value="Genomic_DNA"/>
</dbReference>
<sequence length="106" mass="11819">MHFAVSVIVILFFGHIRCQVLVDDVGEGYVKPAILLGGYRPECQPSPEQADKIKSIIQEAINANENQWSSTEHFGLRDLDFGATDVVSVTSQVVRGWNHRITVCLH</sequence>
<evidence type="ECO:0000313" key="3">
    <source>
        <dbReference type="Proteomes" id="UP000728185"/>
    </source>
</evidence>
<evidence type="ECO:0000256" key="1">
    <source>
        <dbReference type="SAM" id="SignalP"/>
    </source>
</evidence>